<dbReference type="PANTHER" id="PTHR20974:SF0">
    <property type="entry name" value="UPF0585 PROTEIN CG18661"/>
    <property type="match status" value="1"/>
</dbReference>
<comment type="similarity">
    <text evidence="1">Belongs to the UPF0585 family.</text>
</comment>
<dbReference type="PANTHER" id="PTHR20974">
    <property type="entry name" value="UPF0585 PROTEIN CG18661"/>
    <property type="match status" value="1"/>
</dbReference>
<dbReference type="Pfam" id="PF06080">
    <property type="entry name" value="DUF938"/>
    <property type="match status" value="1"/>
</dbReference>
<accession>A0A3P6SC99</accession>
<reference evidence="2 3" key="1">
    <citation type="submission" date="2018-08" db="EMBL/GenBank/DDBJ databases">
        <authorList>
            <person name="Laetsch R D."/>
            <person name="Stevens L."/>
            <person name="Kumar S."/>
            <person name="Blaxter L. M."/>
        </authorList>
    </citation>
    <scope>NUCLEOTIDE SEQUENCE [LARGE SCALE GENOMIC DNA]</scope>
</reference>
<dbReference type="OMA" id="YLYGPYK"/>
<name>A0A3P6SC99_LITSI</name>
<dbReference type="SUPFAM" id="SSF53335">
    <property type="entry name" value="S-adenosyl-L-methionine-dependent methyltransferases"/>
    <property type="match status" value="1"/>
</dbReference>
<protein>
    <recommendedName>
        <fullName evidence="4">Methyltransferase-like 26</fullName>
    </recommendedName>
</protein>
<dbReference type="AlphaFoldDB" id="A0A3P6SC99"/>
<evidence type="ECO:0008006" key="4">
    <source>
        <dbReference type="Google" id="ProtNLM"/>
    </source>
</evidence>
<evidence type="ECO:0000313" key="2">
    <source>
        <dbReference type="EMBL" id="VDK69419.1"/>
    </source>
</evidence>
<keyword evidence="3" id="KW-1185">Reference proteome</keyword>
<proteinExistence type="inferred from homology"/>
<dbReference type="InterPro" id="IPR029063">
    <property type="entry name" value="SAM-dependent_MTases_sf"/>
</dbReference>
<dbReference type="InterPro" id="IPR010342">
    <property type="entry name" value="DUF938"/>
</dbReference>
<evidence type="ECO:0000313" key="3">
    <source>
        <dbReference type="Proteomes" id="UP000277928"/>
    </source>
</evidence>
<gene>
    <name evidence="2" type="ORF">NLS_LOCUS762</name>
</gene>
<sequence length="209" mass="23751">MLCAPAAERNKQPILDILKLYIDKKPRTLLEIASGSGQHVCHFAPWFPNVLFQPSDMDDRNVKSINLYIDHFKLCNVKRALKIDVRKDINSWNLPKEFQPKYIDYLLSINMIHISSDAAVIALFKSAGLLLSTKHGLLITYGPYAVNGQITPQSNVDFQLSLRSTNPEWGLRDISVLKEEARASGLYMQKVYDMPANNKMLIFGRQEVS</sequence>
<organism evidence="2 3">
    <name type="scientific">Litomosoides sigmodontis</name>
    <name type="common">Filarial nematode worm</name>
    <dbReference type="NCBI Taxonomy" id="42156"/>
    <lineage>
        <taxon>Eukaryota</taxon>
        <taxon>Metazoa</taxon>
        <taxon>Ecdysozoa</taxon>
        <taxon>Nematoda</taxon>
        <taxon>Chromadorea</taxon>
        <taxon>Rhabditida</taxon>
        <taxon>Spirurina</taxon>
        <taxon>Spiruromorpha</taxon>
        <taxon>Filarioidea</taxon>
        <taxon>Onchocercidae</taxon>
        <taxon>Litomosoides</taxon>
    </lineage>
</organism>
<dbReference type="Proteomes" id="UP000277928">
    <property type="component" value="Unassembled WGS sequence"/>
</dbReference>
<evidence type="ECO:0000256" key="1">
    <source>
        <dbReference type="ARBA" id="ARBA00008308"/>
    </source>
</evidence>
<dbReference type="EMBL" id="UYRX01000021">
    <property type="protein sequence ID" value="VDK69419.1"/>
    <property type="molecule type" value="Genomic_DNA"/>
</dbReference>
<dbReference type="OrthoDB" id="10258744at2759"/>